<dbReference type="GO" id="GO:0000725">
    <property type="term" value="P:recombinational repair"/>
    <property type="evidence" value="ECO:0007669"/>
    <property type="project" value="TreeGrafter"/>
</dbReference>
<name>A0A101XRN4_9BACL</name>
<evidence type="ECO:0000256" key="14">
    <source>
        <dbReference type="PROSITE-ProRule" id="PRU00560"/>
    </source>
</evidence>
<dbReference type="GO" id="GO:0043138">
    <property type="term" value="F:3'-5' DNA helicase activity"/>
    <property type="evidence" value="ECO:0007669"/>
    <property type="project" value="UniProtKB-EC"/>
</dbReference>
<dbReference type="InterPro" id="IPR014152">
    <property type="entry name" value="AddA"/>
</dbReference>
<dbReference type="SUPFAM" id="SSF52980">
    <property type="entry name" value="Restriction endonuclease-like"/>
    <property type="match status" value="1"/>
</dbReference>
<feature type="domain" description="UvrD-like helicase C-terminal" evidence="17">
    <location>
        <begin position="509"/>
        <end position="802"/>
    </location>
</feature>
<keyword evidence="10" id="KW-0413">Isomerase</keyword>
<keyword evidence="6" id="KW-0269">Exonuclease</keyword>
<feature type="compositionally biased region" description="Acidic residues" evidence="15">
    <location>
        <begin position="534"/>
        <end position="554"/>
    </location>
</feature>
<evidence type="ECO:0000256" key="2">
    <source>
        <dbReference type="ARBA" id="ARBA00022741"/>
    </source>
</evidence>
<dbReference type="Pfam" id="PF00580">
    <property type="entry name" value="UvrD-helicase"/>
    <property type="match status" value="1"/>
</dbReference>
<gene>
    <name evidence="18" type="ORF">ATW55_03550</name>
</gene>
<evidence type="ECO:0000259" key="17">
    <source>
        <dbReference type="PROSITE" id="PS51217"/>
    </source>
</evidence>
<feature type="region of interest" description="Disordered" evidence="15">
    <location>
        <begin position="517"/>
        <end position="558"/>
    </location>
</feature>
<dbReference type="GO" id="GO:0004527">
    <property type="term" value="F:exonuclease activity"/>
    <property type="evidence" value="ECO:0007669"/>
    <property type="project" value="UniProtKB-KW"/>
</dbReference>
<dbReference type="GO" id="GO:0016887">
    <property type="term" value="F:ATP hydrolysis activity"/>
    <property type="evidence" value="ECO:0007669"/>
    <property type="project" value="RHEA"/>
</dbReference>
<evidence type="ECO:0000313" key="19">
    <source>
        <dbReference type="Proteomes" id="UP000053557"/>
    </source>
</evidence>
<comment type="catalytic activity">
    <reaction evidence="11">
        <text>Couples ATP hydrolysis with the unwinding of duplex DNA by translocating in the 3'-5' direction.</text>
        <dbReference type="EC" id="5.6.2.4"/>
    </reaction>
</comment>
<dbReference type="InterPro" id="IPR011335">
    <property type="entry name" value="Restrct_endonuc-II-like"/>
</dbReference>
<dbReference type="GO" id="GO:0033202">
    <property type="term" value="C:DNA helicase complex"/>
    <property type="evidence" value="ECO:0007669"/>
    <property type="project" value="TreeGrafter"/>
</dbReference>
<dbReference type="RefSeq" id="WP_067714225.1">
    <property type="nucleotide sequence ID" value="NZ_LPVJ01000019.1"/>
</dbReference>
<dbReference type="InterPro" id="IPR011604">
    <property type="entry name" value="PDDEXK-like_dom_sf"/>
</dbReference>
<comment type="catalytic activity">
    <reaction evidence="13">
        <text>ATP + H2O = ADP + phosphate + H(+)</text>
        <dbReference type="Rhea" id="RHEA:13065"/>
        <dbReference type="ChEBI" id="CHEBI:15377"/>
        <dbReference type="ChEBI" id="CHEBI:15378"/>
        <dbReference type="ChEBI" id="CHEBI:30616"/>
        <dbReference type="ChEBI" id="CHEBI:43474"/>
        <dbReference type="ChEBI" id="CHEBI:456216"/>
        <dbReference type="EC" id="5.6.2.4"/>
    </reaction>
</comment>
<evidence type="ECO:0000256" key="8">
    <source>
        <dbReference type="ARBA" id="ARBA00023125"/>
    </source>
</evidence>
<dbReference type="EC" id="5.6.2.4" evidence="12"/>
<dbReference type="InterPro" id="IPR000212">
    <property type="entry name" value="DNA_helicase_UvrD/REP"/>
</dbReference>
<evidence type="ECO:0000256" key="7">
    <source>
        <dbReference type="ARBA" id="ARBA00022840"/>
    </source>
</evidence>
<keyword evidence="1" id="KW-0540">Nuclease</keyword>
<organism evidence="18 19">
    <name type="scientific">Ferroacidibacillus organovorans</name>
    <dbReference type="NCBI Taxonomy" id="1765683"/>
    <lineage>
        <taxon>Bacteria</taxon>
        <taxon>Bacillati</taxon>
        <taxon>Bacillota</taxon>
        <taxon>Bacilli</taxon>
        <taxon>Bacillales</taxon>
        <taxon>Alicyclobacillaceae</taxon>
        <taxon>Ferroacidibacillus</taxon>
    </lineage>
</organism>
<dbReference type="PROSITE" id="PS51217">
    <property type="entry name" value="UVRD_HELICASE_CTER"/>
    <property type="match status" value="1"/>
</dbReference>
<dbReference type="NCBIfam" id="TIGR02785">
    <property type="entry name" value="addA_Gpos"/>
    <property type="match status" value="1"/>
</dbReference>
<keyword evidence="5 14" id="KW-0347">Helicase</keyword>
<dbReference type="EMBL" id="LPVJ01000019">
    <property type="protein sequence ID" value="KUO96296.1"/>
    <property type="molecule type" value="Genomic_DNA"/>
</dbReference>
<dbReference type="InterPro" id="IPR027417">
    <property type="entry name" value="P-loop_NTPase"/>
</dbReference>
<dbReference type="AlphaFoldDB" id="A0A101XRN4"/>
<dbReference type="Proteomes" id="UP000053557">
    <property type="component" value="Unassembled WGS sequence"/>
</dbReference>
<evidence type="ECO:0000259" key="16">
    <source>
        <dbReference type="PROSITE" id="PS51198"/>
    </source>
</evidence>
<dbReference type="Pfam" id="PF12705">
    <property type="entry name" value="PDDEXK_1"/>
    <property type="match status" value="1"/>
</dbReference>
<proteinExistence type="predicted"/>
<evidence type="ECO:0000256" key="15">
    <source>
        <dbReference type="SAM" id="MobiDB-lite"/>
    </source>
</evidence>
<evidence type="ECO:0000313" key="18">
    <source>
        <dbReference type="EMBL" id="KUO96296.1"/>
    </source>
</evidence>
<evidence type="ECO:0000256" key="4">
    <source>
        <dbReference type="ARBA" id="ARBA00022801"/>
    </source>
</evidence>
<keyword evidence="2 14" id="KW-0547">Nucleotide-binding</keyword>
<reference evidence="18 19" key="1">
    <citation type="submission" date="2015-12" db="EMBL/GenBank/DDBJ databases">
        <title>Draft genome sequence of Acidibacillus ferrooxidans ITV001, isolated from a chalcopyrite acid mine drainage site in Brazil.</title>
        <authorList>
            <person name="Dall'Agnol H."/>
            <person name="Nancucheo I."/>
            <person name="Johnson B."/>
            <person name="Oliveira R."/>
            <person name="Leite L."/>
            <person name="Pylro V."/>
            <person name="Nunes G.L."/>
            <person name="Tzotzos G."/>
            <person name="Fernandes G.R."/>
            <person name="Dutra J."/>
            <person name="Orellana S.C."/>
            <person name="Oliveira G."/>
        </authorList>
    </citation>
    <scope>NUCLEOTIDE SEQUENCE [LARGE SCALE GENOMIC DNA]</scope>
    <source>
        <strain evidence="19">ITV01</strain>
    </source>
</reference>
<evidence type="ECO:0000256" key="11">
    <source>
        <dbReference type="ARBA" id="ARBA00034617"/>
    </source>
</evidence>
<dbReference type="PROSITE" id="PS51198">
    <property type="entry name" value="UVRD_HELICASE_ATP_BIND"/>
    <property type="match status" value="1"/>
</dbReference>
<evidence type="ECO:0000256" key="1">
    <source>
        <dbReference type="ARBA" id="ARBA00022722"/>
    </source>
</evidence>
<dbReference type="InterPro" id="IPR014016">
    <property type="entry name" value="UvrD-like_ATP-bd"/>
</dbReference>
<dbReference type="GO" id="GO:0003677">
    <property type="term" value="F:DNA binding"/>
    <property type="evidence" value="ECO:0007669"/>
    <property type="project" value="UniProtKB-KW"/>
</dbReference>
<accession>A0A101XRN4</accession>
<dbReference type="InterPro" id="IPR014017">
    <property type="entry name" value="DNA_helicase_UvrD-like_C"/>
</dbReference>
<dbReference type="OrthoDB" id="9810135at2"/>
<feature type="binding site" evidence="14">
    <location>
        <begin position="25"/>
        <end position="32"/>
    </location>
    <ligand>
        <name>ATP</name>
        <dbReference type="ChEBI" id="CHEBI:30616"/>
    </ligand>
</feature>
<evidence type="ECO:0000256" key="6">
    <source>
        <dbReference type="ARBA" id="ARBA00022839"/>
    </source>
</evidence>
<dbReference type="PANTHER" id="PTHR11070">
    <property type="entry name" value="UVRD / RECB / PCRA DNA HELICASE FAMILY MEMBER"/>
    <property type="match status" value="1"/>
</dbReference>
<keyword evidence="4 14" id="KW-0378">Hydrolase</keyword>
<keyword evidence="9" id="KW-0234">DNA repair</keyword>
<dbReference type="GO" id="GO:0006302">
    <property type="term" value="P:double-strand break repair"/>
    <property type="evidence" value="ECO:0007669"/>
    <property type="project" value="InterPro"/>
</dbReference>
<evidence type="ECO:0000256" key="9">
    <source>
        <dbReference type="ARBA" id="ARBA00023204"/>
    </source>
</evidence>
<feature type="domain" description="UvrD-like helicase ATP-binding" evidence="16">
    <location>
        <begin position="4"/>
        <end position="460"/>
    </location>
</feature>
<sequence>MSQTSWSMMQREAIDARSGPILVSAGAGSGKTSVLVERVLTRVLDEGLDLDRLLIVTFTEAAALEMKERIKHAILARIAQGDTSARLRQNLALLPQATISTLHSFCMNVIRRGVLDLPIDPGVSVLEPAAAAILSHQALDEVLASAYQEDDPDFWAFVDAYGDDRSERSVRDVILSIHQFAKSQPHPAAWLTQVAQHLQQDALCSTLRDVHFIGAYQKMLLQRLDEVLIHYQRIASELSFTNGPDAYRQYFEERIQRVHAVKQRVLSIAWDGTEGDGLSRFPSVKDADAIKERVNEMRKQPDDRFKEVLKELKTKPAVYLEELRAAAPLLARAVALVLSFEKVYQEKKRMRGVVDFSDLEHFAHQALRDEMDGPTALARAFQEQFAEIIVDEYQDTSPIQDAVLTAVARTGEANVFQVGDVKQSIYRFRMAEPMLFLQKMQRTDQDGGKRILLTENFRSRDSVIVAVNGLFSMIMTREFGGLSYREEGVMKPAAEYKSDPDALSAPVQLLVINRASHQDEHDEEDDHEASPEMRDDDSDVLAGQAEEEEEVEASETEREAQAIAQHIRALFQAGKKVYRKALSEYTPLAYSDIAILLRAARNQATVISEVLRNYGIPCVSDQGPSFYEGVEIRIAIALLQMIDNPRQDIPLAAVLRSRIFSFSTTDLAEIRAGKRGCFFDALVEHGKLESPLKRRIASFFETLDTWRTEIRLMSPGEAVSYLLGASRWLSLCSVMERGAERVARLETLLHQAQAFDETHGGDFADFVSYVVAQHEQSQEDAPARALETQDAVQIMTIHKSKGLEFPVVFVARLGQRFRLTSKHAGIAFHRELGLGPRFVDQERRARADTLLARVIQEEERVAMLTEELRVLYVAMTRAREQLFLVGTVNDLEVAQNVWSDKARAEAPGDALSYSDLTRARTMLDWIAPVALKMQAYRDVPIVWVPYRKEDVEAPDGPVGAVGEVHLSVSPHGVKRVAHASLVDYAQRTKSAVLPAKVSVTEWKRAWDDEDAVRAPERLPSLATLRLSRQRNTPSRESGLARGTFVHAIFQQVDLTLPLHMPEVLRDEVSRLRAAGWVDPLSDEDIPYDELVSFFQSELGQRILRHPEQVRREVSFLMSIEQDAVRYREGVDDPVERLLALPDDRMKNARGGTGFVMMQGTVDAILLEGGQVSIIDYKTDRGNEDLATLVARYTRQVSAYAIALERAWKRPVAQGWLYFTARKEAVCVWPAQTNP</sequence>
<dbReference type="SUPFAM" id="SSF52540">
    <property type="entry name" value="P-loop containing nucleoside triphosphate hydrolases"/>
    <property type="match status" value="1"/>
</dbReference>
<evidence type="ECO:0000256" key="10">
    <source>
        <dbReference type="ARBA" id="ARBA00023235"/>
    </source>
</evidence>
<evidence type="ECO:0000256" key="13">
    <source>
        <dbReference type="ARBA" id="ARBA00048988"/>
    </source>
</evidence>
<evidence type="ECO:0000256" key="5">
    <source>
        <dbReference type="ARBA" id="ARBA00022806"/>
    </source>
</evidence>
<evidence type="ECO:0000256" key="12">
    <source>
        <dbReference type="ARBA" id="ARBA00034808"/>
    </source>
</evidence>
<keyword evidence="19" id="KW-1185">Reference proteome</keyword>
<protein>
    <recommendedName>
        <fullName evidence="12">DNA 3'-5' helicase</fullName>
        <ecNumber evidence="12">5.6.2.4</ecNumber>
    </recommendedName>
</protein>
<evidence type="ECO:0000256" key="3">
    <source>
        <dbReference type="ARBA" id="ARBA00022763"/>
    </source>
</evidence>
<keyword evidence="3" id="KW-0227">DNA damage</keyword>
<dbReference type="Gene3D" id="3.90.320.10">
    <property type="match status" value="1"/>
</dbReference>
<keyword evidence="8" id="KW-0238">DNA-binding</keyword>
<dbReference type="InterPro" id="IPR038726">
    <property type="entry name" value="PDDEXK_AddAB-type"/>
</dbReference>
<dbReference type="PANTHER" id="PTHR11070:SF48">
    <property type="entry name" value="ATP-DEPENDENT HELICASE_NUCLEASE SUBUNIT A"/>
    <property type="match status" value="1"/>
</dbReference>
<dbReference type="Gene3D" id="3.40.50.300">
    <property type="entry name" value="P-loop containing nucleotide triphosphate hydrolases"/>
    <property type="match status" value="4"/>
</dbReference>
<comment type="caution">
    <text evidence="18">The sequence shown here is derived from an EMBL/GenBank/DDBJ whole genome shotgun (WGS) entry which is preliminary data.</text>
</comment>
<dbReference type="GO" id="GO:0005829">
    <property type="term" value="C:cytosol"/>
    <property type="evidence" value="ECO:0007669"/>
    <property type="project" value="TreeGrafter"/>
</dbReference>
<dbReference type="GO" id="GO:0005524">
    <property type="term" value="F:ATP binding"/>
    <property type="evidence" value="ECO:0007669"/>
    <property type="project" value="UniProtKB-UniRule"/>
</dbReference>
<dbReference type="Pfam" id="PF13361">
    <property type="entry name" value="UvrD_C"/>
    <property type="match status" value="2"/>
</dbReference>
<keyword evidence="7 14" id="KW-0067">ATP-binding</keyword>